<evidence type="ECO:0000256" key="1">
    <source>
        <dbReference type="SAM" id="Phobius"/>
    </source>
</evidence>
<keyword evidence="1" id="KW-0812">Transmembrane</keyword>
<keyword evidence="1" id="KW-0472">Membrane</keyword>
<keyword evidence="3" id="KW-1185">Reference proteome</keyword>
<gene>
    <name evidence="2" type="ORF">CWS72_22460</name>
</gene>
<proteinExistence type="predicted"/>
<accession>A0A2N3PPD8</accession>
<feature type="transmembrane region" description="Helical" evidence="1">
    <location>
        <begin position="25"/>
        <end position="46"/>
    </location>
</feature>
<reference evidence="3" key="1">
    <citation type="submission" date="2017-12" db="EMBL/GenBank/DDBJ databases">
        <title>Draft genome sequence of Telmatospirillum siberiense 26-4b1T, an acidotolerant peatland alphaproteobacterium potentially involved in sulfur cycling.</title>
        <authorList>
            <person name="Hausmann B."/>
            <person name="Pjevac P."/>
            <person name="Schreck K."/>
            <person name="Herbold C.W."/>
            <person name="Daims H."/>
            <person name="Wagner M."/>
            <person name="Pester M."/>
            <person name="Loy A."/>
        </authorList>
    </citation>
    <scope>NUCLEOTIDE SEQUENCE [LARGE SCALE GENOMIC DNA]</scope>
    <source>
        <strain evidence="3">26-4b1</strain>
    </source>
</reference>
<dbReference type="EMBL" id="PIUM01000035">
    <property type="protein sequence ID" value="PKU22279.1"/>
    <property type="molecule type" value="Genomic_DNA"/>
</dbReference>
<keyword evidence="1" id="KW-1133">Transmembrane helix</keyword>
<evidence type="ECO:0000313" key="3">
    <source>
        <dbReference type="Proteomes" id="UP000233293"/>
    </source>
</evidence>
<dbReference type="Proteomes" id="UP000233293">
    <property type="component" value="Unassembled WGS sequence"/>
</dbReference>
<dbReference type="AlphaFoldDB" id="A0A2N3PPD8"/>
<organism evidence="2 3">
    <name type="scientific">Telmatospirillum siberiense</name>
    <dbReference type="NCBI Taxonomy" id="382514"/>
    <lineage>
        <taxon>Bacteria</taxon>
        <taxon>Pseudomonadati</taxon>
        <taxon>Pseudomonadota</taxon>
        <taxon>Alphaproteobacteria</taxon>
        <taxon>Rhodospirillales</taxon>
        <taxon>Rhodospirillaceae</taxon>
        <taxon>Telmatospirillum</taxon>
    </lineage>
</organism>
<protein>
    <submittedName>
        <fullName evidence="2">Uncharacterized protein</fullName>
    </submittedName>
</protein>
<sequence>MELFLLVLVSSLIIGWCGRNRKFTFWGYFFCSLALTPFIGLLVLMASDSRKKEGGKTALSQSKP</sequence>
<name>A0A2N3PPD8_9PROT</name>
<comment type="caution">
    <text evidence="2">The sequence shown here is derived from an EMBL/GenBank/DDBJ whole genome shotgun (WGS) entry which is preliminary data.</text>
</comment>
<evidence type="ECO:0000313" key="2">
    <source>
        <dbReference type="EMBL" id="PKU22279.1"/>
    </source>
</evidence>